<keyword evidence="7" id="KW-1185">Reference proteome</keyword>
<dbReference type="PANTHER" id="PTHR48043">
    <property type="entry name" value="EG:EG0003.4 PROTEIN-RELATED"/>
    <property type="match status" value="1"/>
</dbReference>
<dbReference type="GO" id="GO:0015020">
    <property type="term" value="F:glucuronosyltransferase activity"/>
    <property type="evidence" value="ECO:0007669"/>
    <property type="project" value="UniProtKB-EC"/>
</dbReference>
<dbReference type="GO" id="GO:0016020">
    <property type="term" value="C:membrane"/>
    <property type="evidence" value="ECO:0007669"/>
    <property type="project" value="UniProtKB-SubCell"/>
</dbReference>
<dbReference type="CDD" id="cd03784">
    <property type="entry name" value="GT1_Gtf-like"/>
    <property type="match status" value="1"/>
</dbReference>
<dbReference type="InterPro" id="IPR050271">
    <property type="entry name" value="UDP-glycosyltransferase"/>
</dbReference>
<comment type="similarity">
    <text evidence="1 4">Belongs to the UDP-glycosyltransferase family.</text>
</comment>
<comment type="caution">
    <text evidence="6">The sequence shown here is derived from an EMBL/GenBank/DDBJ whole genome shotgun (WGS) entry which is preliminary data.</text>
</comment>
<dbReference type="Gene3D" id="3.40.50.2000">
    <property type="entry name" value="Glycogen Phosphorylase B"/>
    <property type="match status" value="2"/>
</dbReference>
<evidence type="ECO:0000256" key="2">
    <source>
        <dbReference type="ARBA" id="ARBA00022676"/>
    </source>
</evidence>
<dbReference type="EMBL" id="JARPUR010000007">
    <property type="protein sequence ID" value="KAK4873151.1"/>
    <property type="molecule type" value="Genomic_DNA"/>
</dbReference>
<gene>
    <name evidence="6" type="ORF">RN001_015180</name>
</gene>
<accession>A0AAN7S6J2</accession>
<evidence type="ECO:0000256" key="4">
    <source>
        <dbReference type="RuleBase" id="RU003718"/>
    </source>
</evidence>
<dbReference type="SUPFAM" id="SSF53756">
    <property type="entry name" value="UDP-Glycosyltransferase/glycogen phosphorylase"/>
    <property type="match status" value="1"/>
</dbReference>
<reference evidence="7" key="1">
    <citation type="submission" date="2023-01" db="EMBL/GenBank/DDBJ databases">
        <title>Key to firefly adult light organ development and bioluminescence: homeobox transcription factors regulate luciferase expression and transportation to peroxisome.</title>
        <authorList>
            <person name="Fu X."/>
        </authorList>
    </citation>
    <scope>NUCLEOTIDE SEQUENCE [LARGE SCALE GENOMIC DNA]</scope>
</reference>
<dbReference type="InterPro" id="IPR002213">
    <property type="entry name" value="UDP_glucos_trans"/>
</dbReference>
<evidence type="ECO:0000256" key="3">
    <source>
        <dbReference type="ARBA" id="ARBA00022679"/>
    </source>
</evidence>
<evidence type="ECO:0000313" key="6">
    <source>
        <dbReference type="EMBL" id="KAK4873151.1"/>
    </source>
</evidence>
<keyword evidence="2 4" id="KW-0328">Glycosyltransferase</keyword>
<dbReference type="PROSITE" id="PS00375">
    <property type="entry name" value="UDPGT"/>
    <property type="match status" value="1"/>
</dbReference>
<dbReference type="AlphaFoldDB" id="A0AAN7S6J2"/>
<sequence>MGYFSLITLCGIISVIPACSTARILALMPVSLYSHQAYFYPLWQNLSQRGHKITLYTTHPMNNLVLTNLTEVHINFSKYDYSPMDVLKNGSDSLSGKLQFFDRLFGLFPNAVLEQDSIKQLIINQNEHYDLVIVESIMWSLYAFAKKFHAPLIVVSSLRCSIYSYASVGNPEADHQTLFYQDFTFLQRFSEAIQNWIVNGLFYLGKDKTNTLLDKHFGKDYANIEELFGKISMVFDNTNNILHKIRPLLNSVVQISGLNLYANHPNISQDLQSILDNATNGFIYVSLGTVVGNTQTQTKLFLEAFKELPYTVLWKHEQIFDAPSNVHVSKWFPQFNVLKHKNIKLFITQCGSHSFLESIYNQVPMVGFPVYLDQLTNGDKIEKFGVGIILDYRTLNKDLFKDKILEVIKNLRLVSFVRIYD</sequence>
<comment type="subcellular location">
    <subcellularLocation>
        <location evidence="5">Membrane</location>
        <topology evidence="5">Single-pass membrane protein</topology>
    </subcellularLocation>
</comment>
<keyword evidence="3 4" id="KW-0808">Transferase</keyword>
<dbReference type="EC" id="2.4.1.17" evidence="5"/>
<proteinExistence type="inferred from homology"/>
<evidence type="ECO:0000256" key="1">
    <source>
        <dbReference type="ARBA" id="ARBA00009995"/>
    </source>
</evidence>
<comment type="catalytic activity">
    <reaction evidence="5">
        <text>glucuronate acceptor + UDP-alpha-D-glucuronate = acceptor beta-D-glucuronoside + UDP + H(+)</text>
        <dbReference type="Rhea" id="RHEA:21032"/>
        <dbReference type="ChEBI" id="CHEBI:15378"/>
        <dbReference type="ChEBI" id="CHEBI:58052"/>
        <dbReference type="ChEBI" id="CHEBI:58223"/>
        <dbReference type="ChEBI" id="CHEBI:132367"/>
        <dbReference type="ChEBI" id="CHEBI:132368"/>
        <dbReference type="EC" id="2.4.1.17"/>
    </reaction>
</comment>
<dbReference type="FunFam" id="3.40.50.2000:FF:000050">
    <property type="entry name" value="UDP-glucuronosyltransferase"/>
    <property type="match status" value="1"/>
</dbReference>
<dbReference type="PANTHER" id="PTHR48043:SF159">
    <property type="entry name" value="EG:EG0003.4 PROTEIN-RELATED"/>
    <property type="match status" value="1"/>
</dbReference>
<organism evidence="6 7">
    <name type="scientific">Aquatica leii</name>
    <dbReference type="NCBI Taxonomy" id="1421715"/>
    <lineage>
        <taxon>Eukaryota</taxon>
        <taxon>Metazoa</taxon>
        <taxon>Ecdysozoa</taxon>
        <taxon>Arthropoda</taxon>
        <taxon>Hexapoda</taxon>
        <taxon>Insecta</taxon>
        <taxon>Pterygota</taxon>
        <taxon>Neoptera</taxon>
        <taxon>Endopterygota</taxon>
        <taxon>Coleoptera</taxon>
        <taxon>Polyphaga</taxon>
        <taxon>Elateriformia</taxon>
        <taxon>Elateroidea</taxon>
        <taxon>Lampyridae</taxon>
        <taxon>Luciolinae</taxon>
        <taxon>Aquatica</taxon>
    </lineage>
</organism>
<protein>
    <recommendedName>
        <fullName evidence="5">UDP-glucuronosyltransferase</fullName>
        <ecNumber evidence="5">2.4.1.17</ecNumber>
    </recommendedName>
</protein>
<evidence type="ECO:0000313" key="7">
    <source>
        <dbReference type="Proteomes" id="UP001353858"/>
    </source>
</evidence>
<evidence type="ECO:0000256" key="5">
    <source>
        <dbReference type="RuleBase" id="RU362059"/>
    </source>
</evidence>
<name>A0AAN7S6J2_9COLE</name>
<dbReference type="InterPro" id="IPR035595">
    <property type="entry name" value="UDP_glycos_trans_CS"/>
</dbReference>
<dbReference type="Pfam" id="PF00201">
    <property type="entry name" value="UDPGT"/>
    <property type="match status" value="1"/>
</dbReference>
<dbReference type="Proteomes" id="UP001353858">
    <property type="component" value="Unassembled WGS sequence"/>
</dbReference>